<evidence type="ECO:0000313" key="2">
    <source>
        <dbReference type="Proteomes" id="UP001565368"/>
    </source>
</evidence>
<dbReference type="GeneID" id="95989894"/>
<proteinExistence type="predicted"/>
<gene>
    <name evidence="1" type="ORF">Q8F55_008851</name>
</gene>
<keyword evidence="2" id="KW-1185">Reference proteome</keyword>
<dbReference type="EMBL" id="JBBXJM010000007">
    <property type="protein sequence ID" value="KAL1405226.1"/>
    <property type="molecule type" value="Genomic_DNA"/>
</dbReference>
<protein>
    <submittedName>
        <fullName evidence="1">Uncharacterized protein</fullName>
    </submittedName>
</protein>
<dbReference type="Proteomes" id="UP001565368">
    <property type="component" value="Unassembled WGS sequence"/>
</dbReference>
<comment type="caution">
    <text evidence="1">The sequence shown here is derived from an EMBL/GenBank/DDBJ whole genome shotgun (WGS) entry which is preliminary data.</text>
</comment>
<reference evidence="1 2" key="1">
    <citation type="submission" date="2023-08" db="EMBL/GenBank/DDBJ databases">
        <title>Annotated Genome Sequence of Vanrija albida AlHP1.</title>
        <authorList>
            <person name="Herzog R."/>
        </authorList>
    </citation>
    <scope>NUCLEOTIDE SEQUENCE [LARGE SCALE GENOMIC DNA]</scope>
    <source>
        <strain evidence="1 2">AlHP1</strain>
    </source>
</reference>
<accession>A0ABR3PSA8</accession>
<sequence length="171" mass="17904">MTVATTAARVLSRSRPALARRALTRPFSVSASTTFDPLAPSVAVTALGLPTHPQAAPIPSIPRAPPSPELLAKLHTLSALDAPARGSGAEAALIDDLGELLGLMDLVKAVELPQDDVAGLLTEGVGEVVFDGRPHARSIREGEAGRELLSHATRRVGDYYGFKTQEGKQAK</sequence>
<name>A0ABR3PSA8_9TREE</name>
<organism evidence="1 2">
    <name type="scientific">Vanrija albida</name>
    <dbReference type="NCBI Taxonomy" id="181172"/>
    <lineage>
        <taxon>Eukaryota</taxon>
        <taxon>Fungi</taxon>
        <taxon>Dikarya</taxon>
        <taxon>Basidiomycota</taxon>
        <taxon>Agaricomycotina</taxon>
        <taxon>Tremellomycetes</taxon>
        <taxon>Trichosporonales</taxon>
        <taxon>Trichosporonaceae</taxon>
        <taxon>Vanrija</taxon>
    </lineage>
</organism>
<evidence type="ECO:0000313" key="1">
    <source>
        <dbReference type="EMBL" id="KAL1405226.1"/>
    </source>
</evidence>
<dbReference type="RefSeq" id="XP_069205170.1">
    <property type="nucleotide sequence ID" value="XM_069357233.1"/>
</dbReference>